<evidence type="ECO:0000313" key="2">
    <source>
        <dbReference type="Proteomes" id="UP001287356"/>
    </source>
</evidence>
<name>A0AAE0KGY1_9PEZI</name>
<dbReference type="AlphaFoldDB" id="A0AAE0KGY1"/>
<gene>
    <name evidence="1" type="ORF">B0T24DRAFT_700242</name>
</gene>
<dbReference type="EMBL" id="JAULSN010000003">
    <property type="protein sequence ID" value="KAK3376578.1"/>
    <property type="molecule type" value="Genomic_DNA"/>
</dbReference>
<protein>
    <submittedName>
        <fullName evidence="1">Uncharacterized protein</fullName>
    </submittedName>
</protein>
<accession>A0AAE0KGY1</accession>
<reference evidence="1" key="2">
    <citation type="submission" date="2023-06" db="EMBL/GenBank/DDBJ databases">
        <authorList>
            <consortium name="Lawrence Berkeley National Laboratory"/>
            <person name="Haridas S."/>
            <person name="Hensen N."/>
            <person name="Bonometti L."/>
            <person name="Westerberg I."/>
            <person name="Brannstrom I.O."/>
            <person name="Guillou S."/>
            <person name="Cros-Aarteil S."/>
            <person name="Calhoun S."/>
            <person name="Kuo A."/>
            <person name="Mondo S."/>
            <person name="Pangilinan J."/>
            <person name="Riley R."/>
            <person name="Labutti K."/>
            <person name="Andreopoulos B."/>
            <person name="Lipzen A."/>
            <person name="Chen C."/>
            <person name="Yanf M."/>
            <person name="Daum C."/>
            <person name="Ng V."/>
            <person name="Clum A."/>
            <person name="Steindorff A."/>
            <person name="Ohm R."/>
            <person name="Martin F."/>
            <person name="Silar P."/>
            <person name="Natvig D."/>
            <person name="Lalanne C."/>
            <person name="Gautier V."/>
            <person name="Ament-Velasquez S.L."/>
            <person name="Kruys A."/>
            <person name="Hutchinson M.I."/>
            <person name="Powell A.J."/>
            <person name="Barry K."/>
            <person name="Miller A.N."/>
            <person name="Grigoriev I.V."/>
            <person name="Debuchy R."/>
            <person name="Gladieux P."/>
            <person name="Thoren M.H."/>
            <person name="Johannesson H."/>
        </authorList>
    </citation>
    <scope>NUCLEOTIDE SEQUENCE</scope>
    <source>
        <strain evidence="1">CBS 958.72</strain>
    </source>
</reference>
<proteinExistence type="predicted"/>
<evidence type="ECO:0000313" key="1">
    <source>
        <dbReference type="EMBL" id="KAK3376578.1"/>
    </source>
</evidence>
<keyword evidence="2" id="KW-1185">Reference proteome</keyword>
<reference evidence="1" key="1">
    <citation type="journal article" date="2023" name="Mol. Phylogenet. Evol.">
        <title>Genome-scale phylogeny and comparative genomics of the fungal order Sordariales.</title>
        <authorList>
            <person name="Hensen N."/>
            <person name="Bonometti L."/>
            <person name="Westerberg I."/>
            <person name="Brannstrom I.O."/>
            <person name="Guillou S."/>
            <person name="Cros-Aarteil S."/>
            <person name="Calhoun S."/>
            <person name="Haridas S."/>
            <person name="Kuo A."/>
            <person name="Mondo S."/>
            <person name="Pangilinan J."/>
            <person name="Riley R."/>
            <person name="LaButti K."/>
            <person name="Andreopoulos B."/>
            <person name="Lipzen A."/>
            <person name="Chen C."/>
            <person name="Yan M."/>
            <person name="Daum C."/>
            <person name="Ng V."/>
            <person name="Clum A."/>
            <person name="Steindorff A."/>
            <person name="Ohm R.A."/>
            <person name="Martin F."/>
            <person name="Silar P."/>
            <person name="Natvig D.O."/>
            <person name="Lalanne C."/>
            <person name="Gautier V."/>
            <person name="Ament-Velasquez S.L."/>
            <person name="Kruys A."/>
            <person name="Hutchinson M.I."/>
            <person name="Powell A.J."/>
            <person name="Barry K."/>
            <person name="Miller A.N."/>
            <person name="Grigoriev I.V."/>
            <person name="Debuchy R."/>
            <person name="Gladieux P."/>
            <person name="Hiltunen Thoren M."/>
            <person name="Johannesson H."/>
        </authorList>
    </citation>
    <scope>NUCLEOTIDE SEQUENCE</scope>
    <source>
        <strain evidence="1">CBS 958.72</strain>
    </source>
</reference>
<dbReference type="Proteomes" id="UP001287356">
    <property type="component" value="Unassembled WGS sequence"/>
</dbReference>
<comment type="caution">
    <text evidence="1">The sequence shown here is derived from an EMBL/GenBank/DDBJ whole genome shotgun (WGS) entry which is preliminary data.</text>
</comment>
<sequence length="276" mass="30420">MLAPDDPSGQVSPGLRAVLRTSADLPPLQKTACDDILVALTAANGVASSPADIEQRRDSLFEAVFNQWDTEKRIHHPGKIRNAPAADTSLLVGTWSQDLPPSKKKAPDGSIALKPVDAPVIPVHRKQGAPAFLRPRLNYDEGSLAFKVFDSKNMAANPCYVAYHNGWTIEQARAEAIAKFDLYEIKRVTEHNRNLAIYWARKRLATGISESPHLYIAGGAQPYTVPAAPVQDDGIEENPNELVPLRTCRDILFMHRMTVECMMQIKNGYPMPASPF</sequence>
<organism evidence="1 2">
    <name type="scientific">Lasiosphaeria ovina</name>
    <dbReference type="NCBI Taxonomy" id="92902"/>
    <lineage>
        <taxon>Eukaryota</taxon>
        <taxon>Fungi</taxon>
        <taxon>Dikarya</taxon>
        <taxon>Ascomycota</taxon>
        <taxon>Pezizomycotina</taxon>
        <taxon>Sordariomycetes</taxon>
        <taxon>Sordariomycetidae</taxon>
        <taxon>Sordariales</taxon>
        <taxon>Lasiosphaeriaceae</taxon>
        <taxon>Lasiosphaeria</taxon>
    </lineage>
</organism>